<evidence type="ECO:0000259" key="2">
    <source>
        <dbReference type="Pfam" id="PF05347"/>
    </source>
</evidence>
<evidence type="ECO:0000313" key="3">
    <source>
        <dbReference type="EMBL" id="KAJ1642034.1"/>
    </source>
</evidence>
<comment type="caution">
    <text evidence="3">The sequence shown here is derived from an EMBL/GenBank/DDBJ whole genome shotgun (WGS) entry which is preliminary data.</text>
</comment>
<organism evidence="3 4">
    <name type="scientific">Coemansia asiatica</name>
    <dbReference type="NCBI Taxonomy" id="1052880"/>
    <lineage>
        <taxon>Eukaryota</taxon>
        <taxon>Fungi</taxon>
        <taxon>Fungi incertae sedis</taxon>
        <taxon>Zoopagomycota</taxon>
        <taxon>Kickxellomycotina</taxon>
        <taxon>Kickxellomycetes</taxon>
        <taxon>Kickxellales</taxon>
        <taxon>Kickxellaceae</taxon>
        <taxon>Coemansia</taxon>
    </lineage>
</organism>
<dbReference type="Gene3D" id="1.25.40.10">
    <property type="entry name" value="Tetratricopeptide repeat domain"/>
    <property type="match status" value="1"/>
</dbReference>
<gene>
    <name evidence="3" type="ORF">LPJ64_006078</name>
</gene>
<dbReference type="InterPro" id="IPR011990">
    <property type="entry name" value="TPR-like_helical_dom_sf"/>
</dbReference>
<evidence type="ECO:0000313" key="4">
    <source>
        <dbReference type="Proteomes" id="UP001145021"/>
    </source>
</evidence>
<dbReference type="InterPro" id="IPR050872">
    <property type="entry name" value="PPR_P_subfamily"/>
</dbReference>
<dbReference type="PANTHER" id="PTHR46128:SF211">
    <property type="entry name" value="PENTACOTRIPEPTIDE-REPEAT REGION OF PRORP DOMAIN-CONTAINING PROTEIN"/>
    <property type="match status" value="1"/>
</dbReference>
<name>A0A9W7XD57_9FUNG</name>
<evidence type="ECO:0000256" key="1">
    <source>
        <dbReference type="ARBA" id="ARBA00007626"/>
    </source>
</evidence>
<dbReference type="Pfam" id="PF05347">
    <property type="entry name" value="Complex1_LYR"/>
    <property type="match status" value="1"/>
</dbReference>
<reference evidence="3" key="1">
    <citation type="submission" date="2022-07" db="EMBL/GenBank/DDBJ databases">
        <title>Phylogenomic reconstructions and comparative analyses of Kickxellomycotina fungi.</title>
        <authorList>
            <person name="Reynolds N.K."/>
            <person name="Stajich J.E."/>
            <person name="Barry K."/>
            <person name="Grigoriev I.V."/>
            <person name="Crous P."/>
            <person name="Smith M.E."/>
        </authorList>
    </citation>
    <scope>NUCLEOTIDE SEQUENCE</scope>
    <source>
        <strain evidence="3">NBRC 105413</strain>
    </source>
</reference>
<proteinExistence type="inferred from homology"/>
<dbReference type="PANTHER" id="PTHR46128">
    <property type="entry name" value="MITOCHONDRIAL GROUP I INTRON SPLICING FACTOR CCM1"/>
    <property type="match status" value="1"/>
</dbReference>
<protein>
    <recommendedName>
        <fullName evidence="2">Complex 1 LYR protein domain-containing protein</fullName>
    </recommendedName>
</protein>
<dbReference type="AlphaFoldDB" id="A0A9W7XD57"/>
<dbReference type="EMBL" id="JANBOH010000505">
    <property type="protein sequence ID" value="KAJ1642034.1"/>
    <property type="molecule type" value="Genomic_DNA"/>
</dbReference>
<accession>A0A9W7XD57</accession>
<sequence>MHVLLRAPICWNTEAAASLLLKQKICLMPSSCNPHIHPKLMVSSQSHKTAQQRYLCQNRSRSISVEGVEMDIWGHLQHENIHKAVAASVALSQQSENDPKQLLPLTQFMLAKRQLSIECIYAGVYMLEKTCLHSQNHITVIFAALLADTDPELIRLYMGLSKDTRRQIDFALLATLAYHFAKQGKIRRYRQISRLLSRQVQQDVRWAIEYKGDLASLLSKESAQRTDASWMLRRPKADFAKASAAGDVVMDLLRAGIVPDLPVLKTLVSLSVRERSMSGICMLYATRKRSFGFPEYVLIRLTEMRKLLGRMYPRMHYDVIGTFVRSRELDQASLVAIALKSRHAFHFLLQLWTDTFKQDWRAVGTIISTVLRTLDTKLLHSTHHLAVTAVLREFKRALASKEKGSKEILKMTLSLHWKLAPRLESPSLAAVHQLLVALSDHGMKSSVFEIYRDMEKRKEWVGMRSRQGGLANEAILSVLAKSLARTEDIRSIMHLTDMATRTGLRVSFHFYSAVVLGLTDPRYLRPAARHRAKCQSGVIERVQMAETIVATMKKNSSFVPPKLLFSIMHAWALLGHIRRTRVYFYRIKDLIDLHVVSEIPWGMLMYASMRAYDIRGVLGVLNRARERKQIPQTNSQGVETAASKTSYLVNIAMAALVQNGDSRAALSLLDSLGPESESSDREVRHLAVTPTDPVTLNLIVGALLAKDRIQQAIEIYDSIRSQYGLAESVPELKRFMQHCIKHRHLSEALEIYQRLLRSGYTLRESQWISLVLLCMDQRSYQTVAYLLDCLCVQVGLSRALSLFRRNRDIAECICQALAKTKGREELIAKIKDLFTSPITAVSPETLHGQDNDDRHGNKHAYDCDQDRAERLALYRRLFRAARQFPLAEMRRKLCYNVRFGFELYRHLDHDDVRVKQLINEAKTQARWIQSWQADFGTLRQITHKPSKNI</sequence>
<comment type="similarity">
    <text evidence="1">Belongs to the PPR family. P subfamily.</text>
</comment>
<keyword evidence="4" id="KW-1185">Reference proteome</keyword>
<feature type="domain" description="Complex 1 LYR protein" evidence="2">
    <location>
        <begin position="871"/>
        <end position="925"/>
    </location>
</feature>
<dbReference type="Proteomes" id="UP001145021">
    <property type="component" value="Unassembled WGS sequence"/>
</dbReference>
<dbReference type="InterPro" id="IPR008011">
    <property type="entry name" value="Complex1_LYR_dom"/>
</dbReference>